<dbReference type="SMART" id="SM00267">
    <property type="entry name" value="GGDEF"/>
    <property type="match status" value="1"/>
</dbReference>
<dbReference type="CDD" id="cd06225">
    <property type="entry name" value="HAMP"/>
    <property type="match status" value="1"/>
</dbReference>
<evidence type="ECO:0000313" key="7">
    <source>
        <dbReference type="Proteomes" id="UP000198729"/>
    </source>
</evidence>
<dbReference type="EC" id="2.7.7.65" evidence="1"/>
<keyword evidence="3" id="KW-0812">Transmembrane</keyword>
<evidence type="ECO:0000256" key="1">
    <source>
        <dbReference type="ARBA" id="ARBA00012528"/>
    </source>
</evidence>
<organism evidence="6 7">
    <name type="scientific">Nitrosomonas mobilis</name>
    <dbReference type="NCBI Taxonomy" id="51642"/>
    <lineage>
        <taxon>Bacteria</taxon>
        <taxon>Pseudomonadati</taxon>
        <taxon>Pseudomonadota</taxon>
        <taxon>Betaproteobacteria</taxon>
        <taxon>Nitrosomonadales</taxon>
        <taxon>Nitrosomonadaceae</taxon>
        <taxon>Nitrosomonas</taxon>
    </lineage>
</organism>
<dbReference type="PANTHER" id="PTHR45138:SF9">
    <property type="entry name" value="DIGUANYLATE CYCLASE DGCM-RELATED"/>
    <property type="match status" value="1"/>
</dbReference>
<dbReference type="Gene3D" id="6.10.340.10">
    <property type="match status" value="1"/>
</dbReference>
<keyword evidence="7" id="KW-1185">Reference proteome</keyword>
<dbReference type="PANTHER" id="PTHR45138">
    <property type="entry name" value="REGULATORY COMPONENTS OF SENSORY TRANSDUCTION SYSTEM"/>
    <property type="match status" value="1"/>
</dbReference>
<dbReference type="CDD" id="cd01949">
    <property type="entry name" value="GGDEF"/>
    <property type="match status" value="1"/>
</dbReference>
<dbReference type="InterPro" id="IPR003660">
    <property type="entry name" value="HAMP_dom"/>
</dbReference>
<evidence type="ECO:0000259" key="4">
    <source>
        <dbReference type="PROSITE" id="PS50885"/>
    </source>
</evidence>
<dbReference type="NCBIfam" id="TIGR00254">
    <property type="entry name" value="GGDEF"/>
    <property type="match status" value="1"/>
</dbReference>
<dbReference type="InterPro" id="IPR050469">
    <property type="entry name" value="Diguanylate_Cyclase"/>
</dbReference>
<dbReference type="AlphaFoldDB" id="A0A1G5SFS6"/>
<reference evidence="6 7" key="1">
    <citation type="submission" date="2016-10" db="EMBL/GenBank/DDBJ databases">
        <authorList>
            <person name="de Groot N.N."/>
        </authorList>
    </citation>
    <scope>NUCLEOTIDE SEQUENCE [LARGE SCALE GENOMIC DNA]</scope>
    <source>
        <strain evidence="6">1</strain>
    </source>
</reference>
<dbReference type="PROSITE" id="PS50887">
    <property type="entry name" value="GGDEF"/>
    <property type="match status" value="1"/>
</dbReference>
<dbReference type="GO" id="GO:0016020">
    <property type="term" value="C:membrane"/>
    <property type="evidence" value="ECO:0007669"/>
    <property type="project" value="InterPro"/>
</dbReference>
<evidence type="ECO:0000256" key="2">
    <source>
        <dbReference type="ARBA" id="ARBA00034247"/>
    </source>
</evidence>
<protein>
    <recommendedName>
        <fullName evidence="1">diguanylate cyclase</fullName>
        <ecNumber evidence="1">2.7.7.65</ecNumber>
    </recommendedName>
</protein>
<dbReference type="RefSeq" id="WP_245654756.1">
    <property type="nucleotide sequence ID" value="NZ_FMWO01000056.1"/>
</dbReference>
<keyword evidence="3" id="KW-1133">Transmembrane helix</keyword>
<dbReference type="GO" id="GO:0007165">
    <property type="term" value="P:signal transduction"/>
    <property type="evidence" value="ECO:0007669"/>
    <property type="project" value="InterPro"/>
</dbReference>
<dbReference type="InterPro" id="IPR043128">
    <property type="entry name" value="Rev_trsase/Diguanyl_cyclase"/>
</dbReference>
<dbReference type="STRING" id="51642.NSMM_480046"/>
<evidence type="ECO:0000313" key="6">
    <source>
        <dbReference type="EMBL" id="SCZ86044.1"/>
    </source>
</evidence>
<dbReference type="Pfam" id="PF00672">
    <property type="entry name" value="HAMP"/>
    <property type="match status" value="1"/>
</dbReference>
<evidence type="ECO:0000256" key="3">
    <source>
        <dbReference type="SAM" id="Phobius"/>
    </source>
</evidence>
<dbReference type="PROSITE" id="PS50885">
    <property type="entry name" value="HAMP"/>
    <property type="match status" value="1"/>
</dbReference>
<dbReference type="FunFam" id="3.30.70.270:FF:000001">
    <property type="entry name" value="Diguanylate cyclase domain protein"/>
    <property type="match status" value="1"/>
</dbReference>
<dbReference type="Pfam" id="PF00990">
    <property type="entry name" value="GGDEF"/>
    <property type="match status" value="1"/>
</dbReference>
<dbReference type="InterPro" id="IPR029787">
    <property type="entry name" value="Nucleotide_cyclase"/>
</dbReference>
<feature type="domain" description="GGDEF" evidence="5">
    <location>
        <begin position="415"/>
        <end position="548"/>
    </location>
</feature>
<dbReference type="Gene3D" id="3.30.70.270">
    <property type="match status" value="1"/>
</dbReference>
<name>A0A1G5SFS6_9PROT</name>
<dbReference type="Gene3D" id="3.30.450.20">
    <property type="entry name" value="PAS domain"/>
    <property type="match status" value="1"/>
</dbReference>
<dbReference type="GO" id="GO:0052621">
    <property type="term" value="F:diguanylate cyclase activity"/>
    <property type="evidence" value="ECO:0007669"/>
    <property type="project" value="UniProtKB-EC"/>
</dbReference>
<comment type="catalytic activity">
    <reaction evidence="2">
        <text>2 GTP = 3',3'-c-di-GMP + 2 diphosphate</text>
        <dbReference type="Rhea" id="RHEA:24898"/>
        <dbReference type="ChEBI" id="CHEBI:33019"/>
        <dbReference type="ChEBI" id="CHEBI:37565"/>
        <dbReference type="ChEBI" id="CHEBI:58805"/>
        <dbReference type="EC" id="2.7.7.65"/>
    </reaction>
</comment>
<dbReference type="SUPFAM" id="SSF55073">
    <property type="entry name" value="Nucleotide cyclase"/>
    <property type="match status" value="1"/>
</dbReference>
<evidence type="ECO:0000259" key="5">
    <source>
        <dbReference type="PROSITE" id="PS50887"/>
    </source>
</evidence>
<gene>
    <name evidence="6" type="ORF">NSMM_480046</name>
</gene>
<dbReference type="EMBL" id="FMWO01000056">
    <property type="protein sequence ID" value="SCZ86044.1"/>
    <property type="molecule type" value="Genomic_DNA"/>
</dbReference>
<dbReference type="SUPFAM" id="SSF158472">
    <property type="entry name" value="HAMP domain-like"/>
    <property type="match status" value="1"/>
</dbReference>
<feature type="domain" description="HAMP" evidence="4">
    <location>
        <begin position="313"/>
        <end position="365"/>
    </location>
</feature>
<accession>A0A1G5SFS6</accession>
<sequence length="555" mass="60873">MKSIKSKIVLFALIATLLPSAGLGLLTFWQNEALVNDGATRELHALTNNVSQLLETWLNENILAVRALAAANPVIEGLAISGQTKNSSDTEQAQSVMASYLLSVIGKLDNIVALAVFDLDRQMIASSVTMPKADAALQDWPQTALMSPTDANLPVSPADWEVYYAKSTFNIIFPVLSDDNTLKGYLAAALDSNALARQLRETRKFSLGEIILLDKTGHVFLSSAMQLDQTAALDPEIFSALRKPAAGSLVYDGLVYPLAIGLVSAYEKLPIFILVERDYAGVQIAWTKLRNRFLTLVVILIAMVTAFALYMGHAIVAPLEKLIAAARSIVDGKLDVHLQVHQRDELGQLAAMFNQMTDALRHKHAVIMAVNEDIREKNQLLQKLSVTDGLTGLYNRSKLDAILVDQLARFKRNNRPFCLLMIDIDYFKHINDELGHIMGDKILITVSTVLLKSIRAIDYAARYGGDEFMIVLTETDIGAAIKTAERIRMQTSALCREFEESPVKITLSVGIAQGQHSDMIPNDLIARADAALYEAKKAGRDQVQIYCDGSALSSS</sequence>
<feature type="transmembrane region" description="Helical" evidence="3">
    <location>
        <begin position="293"/>
        <end position="312"/>
    </location>
</feature>
<dbReference type="Proteomes" id="UP000198729">
    <property type="component" value="Unassembled WGS sequence"/>
</dbReference>
<proteinExistence type="predicted"/>
<keyword evidence="3" id="KW-0472">Membrane</keyword>
<dbReference type="InterPro" id="IPR000160">
    <property type="entry name" value="GGDEF_dom"/>
</dbReference>
<dbReference type="SMART" id="SM00304">
    <property type="entry name" value="HAMP"/>
    <property type="match status" value="1"/>
</dbReference>